<sequence length="123" mass="13883">MYIYRVGQRFSCSGIRFIHSLIYTHPSGSSDQQVSDFVKVKPATGGSGESQFQRRGDGLSSIIGDEFFICSVTFCSPKYLYPVFWRSRGANRLNINLYPTVKQAIIGAFICSFIIIDRIIVIR</sequence>
<keyword evidence="1" id="KW-0472">Membrane</keyword>
<protein>
    <submittedName>
        <fullName evidence="2">Uncharacterized protein</fullName>
    </submittedName>
</protein>
<reference evidence="2" key="1">
    <citation type="submission" date="2019-08" db="EMBL/GenBank/DDBJ databases">
        <authorList>
            <person name="Kucharzyk K."/>
            <person name="Murdoch R.W."/>
            <person name="Higgins S."/>
            <person name="Loffler F."/>
        </authorList>
    </citation>
    <scope>NUCLEOTIDE SEQUENCE</scope>
</reference>
<gene>
    <name evidence="2" type="ORF">SDC9_135732</name>
</gene>
<keyword evidence="1" id="KW-0812">Transmembrane</keyword>
<keyword evidence="1" id="KW-1133">Transmembrane helix</keyword>
<dbReference type="EMBL" id="VSSQ01036215">
    <property type="protein sequence ID" value="MPM88628.1"/>
    <property type="molecule type" value="Genomic_DNA"/>
</dbReference>
<accession>A0A645DHY8</accession>
<proteinExistence type="predicted"/>
<evidence type="ECO:0000313" key="2">
    <source>
        <dbReference type="EMBL" id="MPM88628.1"/>
    </source>
</evidence>
<name>A0A645DHY8_9ZZZZ</name>
<comment type="caution">
    <text evidence="2">The sequence shown here is derived from an EMBL/GenBank/DDBJ whole genome shotgun (WGS) entry which is preliminary data.</text>
</comment>
<organism evidence="2">
    <name type="scientific">bioreactor metagenome</name>
    <dbReference type="NCBI Taxonomy" id="1076179"/>
    <lineage>
        <taxon>unclassified sequences</taxon>
        <taxon>metagenomes</taxon>
        <taxon>ecological metagenomes</taxon>
    </lineage>
</organism>
<dbReference type="AlphaFoldDB" id="A0A645DHY8"/>
<feature type="transmembrane region" description="Helical" evidence="1">
    <location>
        <begin position="101"/>
        <end position="121"/>
    </location>
</feature>
<evidence type="ECO:0000256" key="1">
    <source>
        <dbReference type="SAM" id="Phobius"/>
    </source>
</evidence>